<protein>
    <submittedName>
        <fullName evidence="2">Uncharacterized protein</fullName>
    </submittedName>
</protein>
<keyword evidence="1" id="KW-1133">Transmembrane helix</keyword>
<organism evidence="2 3">
    <name type="scientific">Komagataeibacter rhaeticus</name>
    <dbReference type="NCBI Taxonomy" id="215221"/>
    <lineage>
        <taxon>Bacteria</taxon>
        <taxon>Pseudomonadati</taxon>
        <taxon>Pseudomonadota</taxon>
        <taxon>Alphaproteobacteria</taxon>
        <taxon>Acetobacterales</taxon>
        <taxon>Acetobacteraceae</taxon>
        <taxon>Komagataeibacter</taxon>
    </lineage>
</organism>
<keyword evidence="1" id="KW-0812">Transmembrane</keyword>
<dbReference type="GeneID" id="85021778"/>
<evidence type="ECO:0000313" key="2">
    <source>
        <dbReference type="EMBL" id="QIP35155.1"/>
    </source>
</evidence>
<name>A0A858JE18_9PROT</name>
<sequence length="91" mass="10065">MRVLLFLTRSNMALAVPCALAWWLAGPFFHQPVIGVSLAVEAVIFWVCGLLYTEDYPHHVATFTGMTILLGLLSIGVMLPFVQRQLLLHGA</sequence>
<feature type="transmembrane region" description="Helical" evidence="1">
    <location>
        <begin position="31"/>
        <end position="53"/>
    </location>
</feature>
<dbReference type="RefSeq" id="WP_039998748.1">
    <property type="nucleotide sequence ID" value="NZ_CALMTF010000014.1"/>
</dbReference>
<accession>A0A858JE18</accession>
<dbReference type="EMBL" id="CP050139">
    <property type="protein sequence ID" value="QIP35155.1"/>
    <property type="molecule type" value="Genomic_DNA"/>
</dbReference>
<dbReference type="KEGG" id="kre:GWK63_06400"/>
<evidence type="ECO:0000313" key="3">
    <source>
        <dbReference type="Proteomes" id="UP000502533"/>
    </source>
</evidence>
<gene>
    <name evidence="2" type="ORF">GWK63_06400</name>
</gene>
<dbReference type="AlphaFoldDB" id="A0A858JE18"/>
<keyword evidence="3" id="KW-1185">Reference proteome</keyword>
<evidence type="ECO:0000256" key="1">
    <source>
        <dbReference type="SAM" id="Phobius"/>
    </source>
</evidence>
<reference evidence="2 3" key="1">
    <citation type="submission" date="2020-03" db="EMBL/GenBank/DDBJ databases">
        <title>Isolation of cellulose-producing strains, genome characterization and application of the synthesized cellulose films as an economical and sustainable material for piezoelectric sensor construction.</title>
        <authorList>
            <person name="Mangayil R.K."/>
        </authorList>
    </citation>
    <scope>NUCLEOTIDE SEQUENCE [LARGE SCALE GENOMIC DNA]</scope>
    <source>
        <strain evidence="2 3">ENS 9a1a</strain>
    </source>
</reference>
<dbReference type="Proteomes" id="UP000502533">
    <property type="component" value="Chromosome"/>
</dbReference>
<feature type="transmembrane region" description="Helical" evidence="1">
    <location>
        <begin position="60"/>
        <end position="82"/>
    </location>
</feature>
<proteinExistence type="predicted"/>
<keyword evidence="1" id="KW-0472">Membrane</keyword>